<dbReference type="AlphaFoldDB" id="A0AAV7RMY6"/>
<dbReference type="InterPro" id="IPR050369">
    <property type="entry name" value="RBOH/FRE"/>
</dbReference>
<keyword evidence="9" id="KW-1185">Reference proteome</keyword>
<evidence type="ECO:0000256" key="5">
    <source>
        <dbReference type="ARBA" id="ARBA00023136"/>
    </source>
</evidence>
<feature type="transmembrane region" description="Helical" evidence="6">
    <location>
        <begin position="47"/>
        <end position="70"/>
    </location>
</feature>
<dbReference type="GO" id="GO:0042554">
    <property type="term" value="P:superoxide anion generation"/>
    <property type="evidence" value="ECO:0007669"/>
    <property type="project" value="TreeGrafter"/>
</dbReference>
<dbReference type="InterPro" id="IPR013130">
    <property type="entry name" value="Fe3_Rdtase_TM_dom"/>
</dbReference>
<dbReference type="PANTHER" id="PTHR11972">
    <property type="entry name" value="NADPH OXIDASE"/>
    <property type="match status" value="1"/>
</dbReference>
<evidence type="ECO:0000313" key="9">
    <source>
        <dbReference type="Proteomes" id="UP001066276"/>
    </source>
</evidence>
<keyword evidence="4" id="KW-0560">Oxidoreductase</keyword>
<keyword evidence="3 6" id="KW-1133">Transmembrane helix</keyword>
<evidence type="ECO:0000313" key="8">
    <source>
        <dbReference type="EMBL" id="KAJ1152927.1"/>
    </source>
</evidence>
<dbReference type="EMBL" id="JANPWB010000009">
    <property type="protein sequence ID" value="KAJ1152927.1"/>
    <property type="molecule type" value="Genomic_DNA"/>
</dbReference>
<dbReference type="PANTHER" id="PTHR11972:SF12">
    <property type="entry name" value="NADPH OXIDASE 3"/>
    <property type="match status" value="1"/>
</dbReference>
<feature type="transmembrane region" description="Helical" evidence="6">
    <location>
        <begin position="238"/>
        <end position="258"/>
    </location>
</feature>
<dbReference type="GO" id="GO:0016175">
    <property type="term" value="F:superoxide-generating NAD(P)H oxidase activity"/>
    <property type="evidence" value="ECO:0007669"/>
    <property type="project" value="TreeGrafter"/>
</dbReference>
<evidence type="ECO:0000256" key="3">
    <source>
        <dbReference type="ARBA" id="ARBA00022989"/>
    </source>
</evidence>
<feature type="transmembrane region" description="Helical" evidence="6">
    <location>
        <begin position="137"/>
        <end position="158"/>
    </location>
</feature>
<dbReference type="InterPro" id="IPR000778">
    <property type="entry name" value="Cyt_b245_heavy_chain"/>
</dbReference>
<evidence type="ECO:0000256" key="1">
    <source>
        <dbReference type="ARBA" id="ARBA00004141"/>
    </source>
</evidence>
<protein>
    <recommendedName>
        <fullName evidence="7">Ferric oxidoreductase domain-containing protein</fullName>
    </recommendedName>
</protein>
<gene>
    <name evidence="8" type="ORF">NDU88_005701</name>
</gene>
<keyword evidence="5 6" id="KW-0472">Membrane</keyword>
<organism evidence="8 9">
    <name type="scientific">Pleurodeles waltl</name>
    <name type="common">Iberian ribbed newt</name>
    <dbReference type="NCBI Taxonomy" id="8319"/>
    <lineage>
        <taxon>Eukaryota</taxon>
        <taxon>Metazoa</taxon>
        <taxon>Chordata</taxon>
        <taxon>Craniata</taxon>
        <taxon>Vertebrata</taxon>
        <taxon>Euteleostomi</taxon>
        <taxon>Amphibia</taxon>
        <taxon>Batrachia</taxon>
        <taxon>Caudata</taxon>
        <taxon>Salamandroidea</taxon>
        <taxon>Salamandridae</taxon>
        <taxon>Pleurodelinae</taxon>
        <taxon>Pleurodeles</taxon>
    </lineage>
</organism>
<comment type="caution">
    <text evidence="8">The sequence shown here is derived from an EMBL/GenBank/DDBJ whole genome shotgun (WGS) entry which is preliminary data.</text>
</comment>
<evidence type="ECO:0000256" key="4">
    <source>
        <dbReference type="ARBA" id="ARBA00023002"/>
    </source>
</evidence>
<sequence length="259" mass="29472">MDKTDDSLKKSLKYNKGRQDTDSEGLQIKHLCSPASTMGYWCLNESLSVGLVLLWLGLNVYLFIDTFRWFEQEDAYVYTRVMLGSTLAWARASAICLNFNCLLILLPVCRNLMSFLRGTSSCCRRMLRRQLDKNITFHRMVGYMIALHTTIHVVAHLVNVERYHMSQSKDAGALQNMLSCIGHNSNETYLNPIRSYNTNTMKEVLSSIAGATGFVITLTLILIMTSSTELIRRSFYEVFWYTHHLATAFFIGLIVHGAG</sequence>
<name>A0AAV7RMY6_PLEWA</name>
<dbReference type="PRINTS" id="PR00466">
    <property type="entry name" value="GP91PHOX"/>
</dbReference>
<evidence type="ECO:0000259" key="7">
    <source>
        <dbReference type="Pfam" id="PF01794"/>
    </source>
</evidence>
<dbReference type="Proteomes" id="UP001066276">
    <property type="component" value="Chromosome 5"/>
</dbReference>
<feature type="transmembrane region" description="Helical" evidence="6">
    <location>
        <begin position="204"/>
        <end position="226"/>
    </location>
</feature>
<evidence type="ECO:0000256" key="6">
    <source>
        <dbReference type="SAM" id="Phobius"/>
    </source>
</evidence>
<reference evidence="8" key="1">
    <citation type="journal article" date="2022" name="bioRxiv">
        <title>Sequencing and chromosome-scale assembly of the giantPleurodeles waltlgenome.</title>
        <authorList>
            <person name="Brown T."/>
            <person name="Elewa A."/>
            <person name="Iarovenko S."/>
            <person name="Subramanian E."/>
            <person name="Araus A.J."/>
            <person name="Petzold A."/>
            <person name="Susuki M."/>
            <person name="Suzuki K.-i.T."/>
            <person name="Hayashi T."/>
            <person name="Toyoda A."/>
            <person name="Oliveira C."/>
            <person name="Osipova E."/>
            <person name="Leigh N.D."/>
            <person name="Simon A."/>
            <person name="Yun M.H."/>
        </authorList>
    </citation>
    <scope>NUCLEOTIDE SEQUENCE</scope>
    <source>
        <strain evidence="8">20211129_DDA</strain>
        <tissue evidence="8">Liver</tissue>
    </source>
</reference>
<dbReference type="GO" id="GO:0043020">
    <property type="term" value="C:NADPH oxidase complex"/>
    <property type="evidence" value="ECO:0007669"/>
    <property type="project" value="TreeGrafter"/>
</dbReference>
<proteinExistence type="predicted"/>
<feature type="transmembrane region" description="Helical" evidence="6">
    <location>
        <begin position="90"/>
        <end position="116"/>
    </location>
</feature>
<dbReference type="GO" id="GO:0006952">
    <property type="term" value="P:defense response"/>
    <property type="evidence" value="ECO:0007669"/>
    <property type="project" value="TreeGrafter"/>
</dbReference>
<feature type="domain" description="Ferric oxidoreductase" evidence="7">
    <location>
        <begin position="112"/>
        <end position="253"/>
    </location>
</feature>
<evidence type="ECO:0000256" key="2">
    <source>
        <dbReference type="ARBA" id="ARBA00022692"/>
    </source>
</evidence>
<dbReference type="Pfam" id="PF01794">
    <property type="entry name" value="Ferric_reduct"/>
    <property type="match status" value="1"/>
</dbReference>
<accession>A0AAV7RMY6</accession>
<keyword evidence="2 6" id="KW-0812">Transmembrane</keyword>
<comment type="subcellular location">
    <subcellularLocation>
        <location evidence="1">Membrane</location>
        <topology evidence="1">Multi-pass membrane protein</topology>
    </subcellularLocation>
</comment>